<protein>
    <submittedName>
        <fullName evidence="2">Uncharacterized protein</fullName>
    </submittedName>
</protein>
<keyword evidence="1" id="KW-1133">Transmembrane helix</keyword>
<comment type="caution">
    <text evidence="2">The sequence shown here is derived from an EMBL/GenBank/DDBJ whole genome shotgun (WGS) entry which is preliminary data.</text>
</comment>
<reference evidence="2 3" key="1">
    <citation type="submission" date="2018-11" db="EMBL/GenBank/DDBJ databases">
        <title>Draft genome sequence of Ferruginibacter sp. BO-59.</title>
        <authorList>
            <person name="Im W.T."/>
        </authorList>
    </citation>
    <scope>NUCLEOTIDE SEQUENCE [LARGE SCALE GENOMIC DNA]</scope>
    <source>
        <strain evidence="2 3">BO-59</strain>
    </source>
</reference>
<feature type="transmembrane region" description="Helical" evidence="1">
    <location>
        <begin position="58"/>
        <end position="76"/>
    </location>
</feature>
<keyword evidence="1" id="KW-0812">Transmembrane</keyword>
<keyword evidence="1" id="KW-0472">Membrane</keyword>
<gene>
    <name evidence="2" type="ORF">EFY79_17330</name>
</gene>
<keyword evidence="3" id="KW-1185">Reference proteome</keyword>
<dbReference type="RefSeq" id="WP_123122006.1">
    <property type="nucleotide sequence ID" value="NZ_RJJR01000015.1"/>
</dbReference>
<name>A0A3M9N9R3_9BACT</name>
<proteinExistence type="predicted"/>
<sequence>MKITSFLMMSAVNSENNSDAQILSFTFSSSSQQVCVEELLMEDEDACSNAVLQPGSGFLNSGAFVFLSMIYFKVIVKNMPNRCISPQPPL</sequence>
<accession>A0A3M9N9R3</accession>
<dbReference type="Proteomes" id="UP000267223">
    <property type="component" value="Unassembled WGS sequence"/>
</dbReference>
<evidence type="ECO:0000256" key="1">
    <source>
        <dbReference type="SAM" id="Phobius"/>
    </source>
</evidence>
<dbReference type="EMBL" id="RJJR01000015">
    <property type="protein sequence ID" value="RNI34067.1"/>
    <property type="molecule type" value="Genomic_DNA"/>
</dbReference>
<dbReference type="AlphaFoldDB" id="A0A3M9N9R3"/>
<evidence type="ECO:0000313" key="3">
    <source>
        <dbReference type="Proteomes" id="UP000267223"/>
    </source>
</evidence>
<organism evidence="2 3">
    <name type="scientific">Hanamia caeni</name>
    <dbReference type="NCBI Taxonomy" id="2294116"/>
    <lineage>
        <taxon>Bacteria</taxon>
        <taxon>Pseudomonadati</taxon>
        <taxon>Bacteroidota</taxon>
        <taxon>Chitinophagia</taxon>
        <taxon>Chitinophagales</taxon>
        <taxon>Chitinophagaceae</taxon>
        <taxon>Hanamia</taxon>
    </lineage>
</organism>
<evidence type="ECO:0000313" key="2">
    <source>
        <dbReference type="EMBL" id="RNI34067.1"/>
    </source>
</evidence>